<evidence type="ECO:0000313" key="1">
    <source>
        <dbReference type="EMBL" id="MFC3938209.1"/>
    </source>
</evidence>
<reference evidence="2" key="1">
    <citation type="journal article" date="2019" name="Int. J. Syst. Evol. Microbiol.">
        <title>The Global Catalogue of Microorganisms (GCM) 10K type strain sequencing project: providing services to taxonomists for standard genome sequencing and annotation.</title>
        <authorList>
            <consortium name="The Broad Institute Genomics Platform"/>
            <consortium name="The Broad Institute Genome Sequencing Center for Infectious Disease"/>
            <person name="Wu L."/>
            <person name="Ma J."/>
        </authorList>
    </citation>
    <scope>NUCLEOTIDE SEQUENCE [LARGE SCALE GENOMIC DNA]</scope>
    <source>
        <strain evidence="2">CCUG 2113</strain>
    </source>
</reference>
<dbReference type="Proteomes" id="UP001595693">
    <property type="component" value="Unassembled WGS sequence"/>
</dbReference>
<gene>
    <name evidence="1" type="ORF">ACFOW3_26675</name>
</gene>
<proteinExistence type="predicted"/>
<accession>A0ABV8DI79</accession>
<comment type="caution">
    <text evidence="1">The sequence shown here is derived from an EMBL/GenBank/DDBJ whole genome shotgun (WGS) entry which is preliminary data.</text>
</comment>
<organism evidence="1 2">
    <name type="scientific">Acidovorax facilis</name>
    <dbReference type="NCBI Taxonomy" id="12917"/>
    <lineage>
        <taxon>Bacteria</taxon>
        <taxon>Pseudomonadati</taxon>
        <taxon>Pseudomonadota</taxon>
        <taxon>Betaproteobacteria</taxon>
        <taxon>Burkholderiales</taxon>
        <taxon>Comamonadaceae</taxon>
        <taxon>Acidovorax</taxon>
    </lineage>
</organism>
<name>A0ABV8DI79_9BURK</name>
<dbReference type="EMBL" id="JBHSAJ010000172">
    <property type="protein sequence ID" value="MFC3938209.1"/>
    <property type="molecule type" value="Genomic_DNA"/>
</dbReference>
<dbReference type="RefSeq" id="WP_055398519.1">
    <property type="nucleotide sequence ID" value="NZ_JAMXAX010000103.1"/>
</dbReference>
<sequence length="183" mass="20985">MIVAANISALHVLEFSASIAPNTLAYEVSCQPTPDKPLNDCFPIVAEQVVARGGQQIFGWALWELPGVFIEAEFHSVWKSPEGDVVDLVPRLRPFTEIAFVPDASRRYENRQVDNIRKQLVNDNDVKRFLFLCKRRFAILNAGERALQHALILPKADMRELEANEKESMRLERRIYKRYAANF</sequence>
<keyword evidence="2" id="KW-1185">Reference proteome</keyword>
<protein>
    <submittedName>
        <fullName evidence="1">Uncharacterized protein</fullName>
    </submittedName>
</protein>
<evidence type="ECO:0000313" key="2">
    <source>
        <dbReference type="Proteomes" id="UP001595693"/>
    </source>
</evidence>